<keyword evidence="2" id="KW-1185">Reference proteome</keyword>
<accession>A0AAD5PCZ0</accession>
<dbReference type="AlphaFoldDB" id="A0AAD5PCZ0"/>
<reference evidence="1" key="1">
    <citation type="journal article" date="2022" name="IScience">
        <title>Evolution of zygomycete secretomes and the origins of terrestrial fungal ecologies.</title>
        <authorList>
            <person name="Chang Y."/>
            <person name="Wang Y."/>
            <person name="Mondo S."/>
            <person name="Ahrendt S."/>
            <person name="Andreopoulos W."/>
            <person name="Barry K."/>
            <person name="Beard J."/>
            <person name="Benny G.L."/>
            <person name="Blankenship S."/>
            <person name="Bonito G."/>
            <person name="Cuomo C."/>
            <person name="Desiro A."/>
            <person name="Gervers K.A."/>
            <person name="Hundley H."/>
            <person name="Kuo A."/>
            <person name="LaButti K."/>
            <person name="Lang B.F."/>
            <person name="Lipzen A."/>
            <person name="O'Donnell K."/>
            <person name="Pangilinan J."/>
            <person name="Reynolds N."/>
            <person name="Sandor L."/>
            <person name="Smith M.E."/>
            <person name="Tsang A."/>
            <person name="Grigoriev I.V."/>
            <person name="Stajich J.E."/>
            <person name="Spatafora J.W."/>
        </authorList>
    </citation>
    <scope>NUCLEOTIDE SEQUENCE</scope>
    <source>
        <strain evidence="1">RSA 2281</strain>
    </source>
</reference>
<gene>
    <name evidence="1" type="ORF">BDA99DRAFT_540006</name>
</gene>
<proteinExistence type="predicted"/>
<dbReference type="Proteomes" id="UP001209540">
    <property type="component" value="Unassembled WGS sequence"/>
</dbReference>
<reference evidence="1" key="2">
    <citation type="submission" date="2023-02" db="EMBL/GenBank/DDBJ databases">
        <authorList>
            <consortium name="DOE Joint Genome Institute"/>
            <person name="Mondo S.J."/>
            <person name="Chang Y."/>
            <person name="Wang Y."/>
            <person name="Ahrendt S."/>
            <person name="Andreopoulos W."/>
            <person name="Barry K."/>
            <person name="Beard J."/>
            <person name="Benny G.L."/>
            <person name="Blankenship S."/>
            <person name="Bonito G."/>
            <person name="Cuomo C."/>
            <person name="Desiro A."/>
            <person name="Gervers K.A."/>
            <person name="Hundley H."/>
            <person name="Kuo A."/>
            <person name="LaButti K."/>
            <person name="Lang B.F."/>
            <person name="Lipzen A."/>
            <person name="O'Donnell K."/>
            <person name="Pangilinan J."/>
            <person name="Reynolds N."/>
            <person name="Sandor L."/>
            <person name="Smith M.W."/>
            <person name="Tsang A."/>
            <person name="Grigoriev I.V."/>
            <person name="Stajich J.E."/>
            <person name="Spatafora J.W."/>
        </authorList>
    </citation>
    <scope>NUCLEOTIDE SEQUENCE</scope>
    <source>
        <strain evidence="1">RSA 2281</strain>
    </source>
</reference>
<comment type="caution">
    <text evidence="1">The sequence shown here is derived from an EMBL/GenBank/DDBJ whole genome shotgun (WGS) entry which is preliminary data.</text>
</comment>
<sequence>MMMVIRNLRGIWIFQSPKTLIQMCHLAEEIHEPRNPFGLEFLHLYDIKKMKNNNASTEKRILFLFQEEPEEVKILYQILISYNLGTNKEVPIQHLIQSKVVPNISKIIACNGKVLPKKSYINCKVTLLSYDRSSAAENSQNQLLLKVQATKYVIISAANISYQ</sequence>
<evidence type="ECO:0000313" key="2">
    <source>
        <dbReference type="Proteomes" id="UP001209540"/>
    </source>
</evidence>
<name>A0AAD5PCZ0_9FUNG</name>
<evidence type="ECO:0000313" key="1">
    <source>
        <dbReference type="EMBL" id="KAI9255094.1"/>
    </source>
</evidence>
<organism evidence="1 2">
    <name type="scientific">Phascolomyces articulosus</name>
    <dbReference type="NCBI Taxonomy" id="60185"/>
    <lineage>
        <taxon>Eukaryota</taxon>
        <taxon>Fungi</taxon>
        <taxon>Fungi incertae sedis</taxon>
        <taxon>Mucoromycota</taxon>
        <taxon>Mucoromycotina</taxon>
        <taxon>Mucoromycetes</taxon>
        <taxon>Mucorales</taxon>
        <taxon>Lichtheimiaceae</taxon>
        <taxon>Phascolomyces</taxon>
    </lineage>
</organism>
<protein>
    <submittedName>
        <fullName evidence="1">Uncharacterized protein</fullName>
    </submittedName>
</protein>
<dbReference type="EMBL" id="JAIXMP010000023">
    <property type="protein sequence ID" value="KAI9255094.1"/>
    <property type="molecule type" value="Genomic_DNA"/>
</dbReference>